<dbReference type="Proteomes" id="UP000008953">
    <property type="component" value="Chromosome"/>
</dbReference>
<dbReference type="SMART" id="SM00331">
    <property type="entry name" value="PP2C_SIG"/>
    <property type="match status" value="1"/>
</dbReference>
<dbReference type="PROSITE" id="PS51746">
    <property type="entry name" value="PPM_2"/>
    <property type="match status" value="1"/>
</dbReference>
<feature type="domain" description="PPM-type phosphatase" evidence="1">
    <location>
        <begin position="9"/>
        <end position="240"/>
    </location>
</feature>
<dbReference type="PATRIC" id="fig|718255.3.peg.1871"/>
<dbReference type="SUPFAM" id="SSF81606">
    <property type="entry name" value="PP2C-like"/>
    <property type="match status" value="1"/>
</dbReference>
<gene>
    <name evidence="2" type="ORF">RO1_06680</name>
</gene>
<protein>
    <submittedName>
        <fullName evidence="2">Serine/threonine protein phosphatase</fullName>
    </submittedName>
</protein>
<reference evidence="2 3" key="1">
    <citation type="submission" date="2010-03" db="EMBL/GenBank/DDBJ databases">
        <title>The genome sequence of Roseburia intestinalis XB6B4.</title>
        <authorList>
            <consortium name="metaHIT consortium -- http://www.metahit.eu/"/>
            <person name="Pajon A."/>
            <person name="Turner K."/>
            <person name="Parkhill J."/>
            <person name="Bernalier A."/>
        </authorList>
    </citation>
    <scope>NUCLEOTIDE SEQUENCE [LARGE SCALE GENOMIC DNA]</scope>
    <source>
        <strain evidence="2 3">XB6B4</strain>
    </source>
</reference>
<dbReference type="InterPro" id="IPR001932">
    <property type="entry name" value="PPM-type_phosphatase-like_dom"/>
</dbReference>
<reference evidence="2 3" key="2">
    <citation type="submission" date="2010-03" db="EMBL/GenBank/DDBJ databases">
        <authorList>
            <person name="Pajon A."/>
        </authorList>
    </citation>
    <scope>NUCLEOTIDE SEQUENCE [LARGE SCALE GENOMIC DNA]</scope>
    <source>
        <strain evidence="2 3">XB6B4</strain>
    </source>
</reference>
<evidence type="ECO:0000313" key="3">
    <source>
        <dbReference type="Proteomes" id="UP000008953"/>
    </source>
</evidence>
<dbReference type="RefSeq" id="WP_015520286.1">
    <property type="nucleotide sequence ID" value="NC_021012.1"/>
</dbReference>
<dbReference type="Gene3D" id="3.60.40.10">
    <property type="entry name" value="PPM-type phosphatase domain"/>
    <property type="match status" value="1"/>
</dbReference>
<dbReference type="KEGG" id="rix:RO1_06680"/>
<organism evidence="2 3">
    <name type="scientific">Roseburia intestinalis XB6B4</name>
    <dbReference type="NCBI Taxonomy" id="718255"/>
    <lineage>
        <taxon>Bacteria</taxon>
        <taxon>Bacillati</taxon>
        <taxon>Bacillota</taxon>
        <taxon>Clostridia</taxon>
        <taxon>Lachnospirales</taxon>
        <taxon>Lachnospiraceae</taxon>
        <taxon>Roseburia</taxon>
    </lineage>
</organism>
<dbReference type="InterPro" id="IPR036457">
    <property type="entry name" value="PPM-type-like_dom_sf"/>
</dbReference>
<sequence>MRKQNSDFEARFISEEGSRLKNRDYFGYVELDEFACYVIADGITEVTDVESARLAIETVILSFQENPSLSKRAVKRLLKRANRALLGKESDRRLKASITVVVTDYQKMRYGYVGNTRLRMYRGGAVYRQTRDMSLAQEMVEQEKIAKDELMQHEERNNLYAYLGQKNFKPVVSKKIKLAETDMIALYTRGIWENVDEAELDDVFAEADNEVQTTVDNIEDLLLSRQPENLDNYTLAVIFVNKVYQNPEKRKRIKK</sequence>
<dbReference type="EMBL" id="FP929050">
    <property type="protein sequence ID" value="CBL11402.1"/>
    <property type="molecule type" value="Genomic_DNA"/>
</dbReference>
<evidence type="ECO:0000259" key="1">
    <source>
        <dbReference type="PROSITE" id="PS51746"/>
    </source>
</evidence>
<accession>D4KVL2</accession>
<dbReference type="SMART" id="SM00332">
    <property type="entry name" value="PP2Cc"/>
    <property type="match status" value="1"/>
</dbReference>
<proteinExistence type="predicted"/>
<dbReference type="HOGENOM" id="CLU_095328_0_0_9"/>
<dbReference type="AlphaFoldDB" id="D4KVL2"/>
<evidence type="ECO:0000313" key="2">
    <source>
        <dbReference type="EMBL" id="CBL11402.1"/>
    </source>
</evidence>
<name>D4KVL2_9FIRM</name>